<dbReference type="InterPro" id="IPR020256">
    <property type="entry name" value="Spore_coat_CotJA"/>
</dbReference>
<keyword evidence="2" id="KW-1185">Reference proteome</keyword>
<reference evidence="1 2" key="1">
    <citation type="submission" date="2009-06" db="EMBL/GenBank/DDBJ databases">
        <title>The draft genome of Clostridium carboxidivorans P7.</title>
        <authorList>
            <consortium name="US DOE Joint Genome Institute (JGI-PGF)"/>
            <person name="Lucas S."/>
            <person name="Copeland A."/>
            <person name="Lapidus A."/>
            <person name="Glavina del Rio T."/>
            <person name="Tice H."/>
            <person name="Bruce D."/>
            <person name="Goodwin L."/>
            <person name="Pitluck S."/>
            <person name="Larimer F."/>
            <person name="Land M.L."/>
            <person name="Hauser L."/>
            <person name="Hemme C.L."/>
        </authorList>
    </citation>
    <scope>NUCLEOTIDE SEQUENCE [LARGE SCALE GENOMIC DNA]</scope>
    <source>
        <strain evidence="1 2">P7</strain>
    </source>
</reference>
<organism evidence="1 2">
    <name type="scientific">Clostridium carboxidivorans P7</name>
    <dbReference type="NCBI Taxonomy" id="536227"/>
    <lineage>
        <taxon>Bacteria</taxon>
        <taxon>Bacillati</taxon>
        <taxon>Bacillota</taxon>
        <taxon>Clostridia</taxon>
        <taxon>Eubacteriales</taxon>
        <taxon>Clostridiaceae</taxon>
        <taxon>Clostridium</taxon>
    </lineage>
</organism>
<dbReference type="eggNOG" id="ENOG5033B4S">
    <property type="taxonomic scope" value="Bacteria"/>
</dbReference>
<gene>
    <name evidence="1" type="ORF">CcarbDRAFT_1468</name>
</gene>
<comment type="caution">
    <text evidence="1">The sequence shown here is derived from an EMBL/GenBank/DDBJ whole genome shotgun (WGS) entry which is preliminary data.</text>
</comment>
<evidence type="ECO:0000313" key="2">
    <source>
        <dbReference type="Proteomes" id="UP000004198"/>
    </source>
</evidence>
<dbReference type="Pfam" id="PF11007">
    <property type="entry name" value="CotJA"/>
    <property type="match status" value="1"/>
</dbReference>
<accession>C6PRQ1</accession>
<proteinExistence type="predicted"/>
<dbReference type="EMBL" id="ACVI01000018">
    <property type="protein sequence ID" value="EET88094.1"/>
    <property type="molecule type" value="Genomic_DNA"/>
</dbReference>
<dbReference type="AlphaFoldDB" id="C6PRQ1"/>
<protein>
    <submittedName>
        <fullName evidence="1">Uncharacterized protein</fullName>
    </submittedName>
</protein>
<dbReference type="RefSeq" id="WP_007060353.1">
    <property type="nucleotide sequence ID" value="NZ_ACVI01000018.1"/>
</dbReference>
<sequence>MAYLRTPANNMLNANHPPMMNCIPQETIIKNVRLAAAYVPYQILCTIFPPIESLMKGTVFPELFSPYNKMEKRYNSFDNLRDKWNPEDKISRMETFKKNYCHQFYERRSFFIS</sequence>
<evidence type="ECO:0000313" key="1">
    <source>
        <dbReference type="EMBL" id="EET88094.1"/>
    </source>
</evidence>
<name>C6PRQ1_9CLOT</name>
<dbReference type="Proteomes" id="UP000004198">
    <property type="component" value="Unassembled WGS sequence"/>
</dbReference>